<dbReference type="SMART" id="SM00342">
    <property type="entry name" value="HTH_ARAC"/>
    <property type="match status" value="1"/>
</dbReference>
<evidence type="ECO:0000313" key="6">
    <source>
        <dbReference type="Proteomes" id="UP000037387"/>
    </source>
</evidence>
<keyword evidence="2" id="KW-0238">DNA-binding</keyword>
<dbReference type="Gene3D" id="1.10.10.60">
    <property type="entry name" value="Homeodomain-like"/>
    <property type="match status" value="2"/>
</dbReference>
<dbReference type="PRINTS" id="PR00032">
    <property type="entry name" value="HTHARAC"/>
</dbReference>
<evidence type="ECO:0000256" key="3">
    <source>
        <dbReference type="ARBA" id="ARBA00023163"/>
    </source>
</evidence>
<evidence type="ECO:0000256" key="2">
    <source>
        <dbReference type="ARBA" id="ARBA00023125"/>
    </source>
</evidence>
<evidence type="ECO:0000313" key="5">
    <source>
        <dbReference type="EMBL" id="KON74614.1"/>
    </source>
</evidence>
<keyword evidence="3" id="KW-0804">Transcription</keyword>
<dbReference type="InterPro" id="IPR050204">
    <property type="entry name" value="AraC_XylS_family_regulators"/>
</dbReference>
<proteinExistence type="predicted"/>
<keyword evidence="6" id="KW-1185">Reference proteome</keyword>
<dbReference type="InterPro" id="IPR009057">
    <property type="entry name" value="Homeodomain-like_sf"/>
</dbReference>
<dbReference type="Proteomes" id="UP000037387">
    <property type="component" value="Unassembled WGS sequence"/>
</dbReference>
<protein>
    <recommendedName>
        <fullName evidence="4">HTH araC/xylS-type domain-containing protein</fullName>
    </recommendedName>
</protein>
<dbReference type="GO" id="GO:0003700">
    <property type="term" value="F:DNA-binding transcription factor activity"/>
    <property type="evidence" value="ECO:0007669"/>
    <property type="project" value="InterPro"/>
</dbReference>
<gene>
    <name evidence="5" type="ORF">M768_01410</name>
</gene>
<dbReference type="InterPro" id="IPR018062">
    <property type="entry name" value="HTH_AraC-typ_CS"/>
</dbReference>
<organism evidence="5 6">
    <name type="scientific">Cellulosimicrobium cellulans F16</name>
    <dbReference type="NCBI Taxonomy" id="1350482"/>
    <lineage>
        <taxon>Bacteria</taxon>
        <taxon>Bacillati</taxon>
        <taxon>Actinomycetota</taxon>
        <taxon>Actinomycetes</taxon>
        <taxon>Micrococcales</taxon>
        <taxon>Promicromonosporaceae</taxon>
        <taxon>Cellulosimicrobium</taxon>
    </lineage>
</organism>
<comment type="caution">
    <text evidence="5">The sequence shown here is derived from an EMBL/GenBank/DDBJ whole genome shotgun (WGS) entry which is preliminary data.</text>
</comment>
<evidence type="ECO:0000259" key="4">
    <source>
        <dbReference type="PROSITE" id="PS01124"/>
    </source>
</evidence>
<feature type="domain" description="HTH araC/xylS-type" evidence="4">
    <location>
        <begin position="15"/>
        <end position="113"/>
    </location>
</feature>
<keyword evidence="1" id="KW-0805">Transcription regulation</keyword>
<dbReference type="GO" id="GO:0043565">
    <property type="term" value="F:sequence-specific DNA binding"/>
    <property type="evidence" value="ECO:0007669"/>
    <property type="project" value="InterPro"/>
</dbReference>
<dbReference type="PATRIC" id="fig|1350482.3.peg.266"/>
<dbReference type="AlphaFoldDB" id="A0A0M0FAJ9"/>
<dbReference type="InterPro" id="IPR018060">
    <property type="entry name" value="HTH_AraC"/>
</dbReference>
<accession>A0A0M0FAJ9</accession>
<sequence>MDGVSVEPEVAVHLRRARDHMDAHFTEPLTLAGVAAVAGYSPFHFARAFAATFGTSPMAYLATRRVERAKTLLRTANLTVTEVCHAVGFASLGTFSTRFRAIVGVTPTTYRDEHVRAGGPPVPGCFALAWGQPQPDAMPGTARSEKRGHGDAP</sequence>
<evidence type="ECO:0000256" key="1">
    <source>
        <dbReference type="ARBA" id="ARBA00023015"/>
    </source>
</evidence>
<dbReference type="SUPFAM" id="SSF46689">
    <property type="entry name" value="Homeodomain-like"/>
    <property type="match status" value="2"/>
</dbReference>
<dbReference type="PROSITE" id="PS01124">
    <property type="entry name" value="HTH_ARAC_FAMILY_2"/>
    <property type="match status" value="1"/>
</dbReference>
<name>A0A0M0FAJ9_CELCE</name>
<dbReference type="InterPro" id="IPR020449">
    <property type="entry name" value="Tscrpt_reg_AraC-type_HTH"/>
</dbReference>
<dbReference type="Pfam" id="PF12833">
    <property type="entry name" value="HTH_18"/>
    <property type="match status" value="1"/>
</dbReference>
<dbReference type="PROSITE" id="PS00041">
    <property type="entry name" value="HTH_ARAC_FAMILY_1"/>
    <property type="match status" value="1"/>
</dbReference>
<dbReference type="PANTHER" id="PTHR46796">
    <property type="entry name" value="HTH-TYPE TRANSCRIPTIONAL ACTIVATOR RHAS-RELATED"/>
    <property type="match status" value="1"/>
</dbReference>
<reference evidence="5 6" key="1">
    <citation type="journal article" date="2015" name="Sci. Rep.">
        <title>Functional and structural properties of a novel cellulosome-like multienzyme complex: efficient glycoside hydrolysis of water-insoluble 7-xylosyl-10-deacetylpaclitaxel.</title>
        <authorList>
            <person name="Dou T.Y."/>
            <person name="Luan H.W."/>
            <person name="Ge G.B."/>
            <person name="Dong M.M."/>
            <person name="Zou H.F."/>
            <person name="He Y.Q."/>
            <person name="Cui P."/>
            <person name="Wang J.Y."/>
            <person name="Hao D.C."/>
            <person name="Yang S.L."/>
            <person name="Yang L."/>
        </authorList>
    </citation>
    <scope>NUCLEOTIDE SEQUENCE [LARGE SCALE GENOMIC DNA]</scope>
    <source>
        <strain evidence="5 6">F16</strain>
    </source>
</reference>
<dbReference type="EMBL" id="ATNL01000006">
    <property type="protein sequence ID" value="KON74614.1"/>
    <property type="molecule type" value="Genomic_DNA"/>
</dbReference>